<accession>A0A7G9TE16</accession>
<gene>
    <name evidence="1" type="ORF">IAE60_02570</name>
</gene>
<dbReference type="EMBL" id="CP060731">
    <property type="protein sequence ID" value="QNN78341.1"/>
    <property type="molecule type" value="Genomic_DNA"/>
</dbReference>
<evidence type="ECO:0000313" key="2">
    <source>
        <dbReference type="Proteomes" id="UP000515838"/>
    </source>
</evidence>
<protein>
    <submittedName>
        <fullName evidence="1">Uncharacterized protein</fullName>
    </submittedName>
</protein>
<name>A0A7G9TE16_PSEMX</name>
<dbReference type="AlphaFoldDB" id="A0A7G9TE16"/>
<sequence>MQIKTAHPRLYFDGNSQLAERSFALVQGTLDDLRALGQTPESALGSHFTFVQEELGPSGQWDALLFNGTIAHSSALGHFALADTGGVHWLSEIASHEA</sequence>
<reference evidence="1 2" key="1">
    <citation type="submission" date="2020-08" db="EMBL/GenBank/DDBJ databases">
        <title>Streptomycin Non-resistant strain, P. mexicana.</title>
        <authorList>
            <person name="Ganesh-Kumar S."/>
            <person name="Zhe T."/>
            <person name="Yu Z."/>
            <person name="Min Y."/>
        </authorList>
    </citation>
    <scope>NUCLEOTIDE SEQUENCE [LARGE SCALE GENOMIC DNA]</scope>
    <source>
        <strain evidence="1 2">GTZY2</strain>
    </source>
</reference>
<organism evidence="1 2">
    <name type="scientific">Pseudoxanthomonas mexicana</name>
    <dbReference type="NCBI Taxonomy" id="128785"/>
    <lineage>
        <taxon>Bacteria</taxon>
        <taxon>Pseudomonadati</taxon>
        <taxon>Pseudomonadota</taxon>
        <taxon>Gammaproteobacteria</taxon>
        <taxon>Lysobacterales</taxon>
        <taxon>Lysobacteraceae</taxon>
        <taxon>Pseudoxanthomonas</taxon>
    </lineage>
</organism>
<dbReference type="Proteomes" id="UP000515838">
    <property type="component" value="Chromosome"/>
</dbReference>
<proteinExistence type="predicted"/>
<evidence type="ECO:0000313" key="1">
    <source>
        <dbReference type="EMBL" id="QNN78341.1"/>
    </source>
</evidence>
<dbReference type="RefSeq" id="WP_187573743.1">
    <property type="nucleotide sequence ID" value="NZ_CP060731.1"/>
</dbReference>
<dbReference type="GeneID" id="81469832"/>